<dbReference type="SUPFAM" id="SSF81345">
    <property type="entry name" value="ABC transporter involved in vitamin B12 uptake, BtuC"/>
    <property type="match status" value="1"/>
</dbReference>
<evidence type="ECO:0000256" key="1">
    <source>
        <dbReference type="ARBA" id="ARBA00004651"/>
    </source>
</evidence>
<dbReference type="InterPro" id="IPR037294">
    <property type="entry name" value="ABC_BtuC-like"/>
</dbReference>
<gene>
    <name evidence="9" type="ORF">IAB02_05330</name>
</gene>
<dbReference type="Pfam" id="PF01032">
    <property type="entry name" value="FecCD"/>
    <property type="match status" value="1"/>
</dbReference>
<feature type="transmembrane region" description="Helical" evidence="8">
    <location>
        <begin position="128"/>
        <end position="150"/>
    </location>
</feature>
<dbReference type="GO" id="GO:0022857">
    <property type="term" value="F:transmembrane transporter activity"/>
    <property type="evidence" value="ECO:0007669"/>
    <property type="project" value="InterPro"/>
</dbReference>
<feature type="transmembrane region" description="Helical" evidence="8">
    <location>
        <begin position="162"/>
        <end position="183"/>
    </location>
</feature>
<dbReference type="Proteomes" id="UP000824072">
    <property type="component" value="Unassembled WGS sequence"/>
</dbReference>
<evidence type="ECO:0000256" key="2">
    <source>
        <dbReference type="ARBA" id="ARBA00007935"/>
    </source>
</evidence>
<feature type="transmembrane region" description="Helical" evidence="8">
    <location>
        <begin position="104"/>
        <end position="122"/>
    </location>
</feature>
<keyword evidence="3" id="KW-0813">Transport</keyword>
<protein>
    <submittedName>
        <fullName evidence="9">Iron ABC transporter permease</fullName>
    </submittedName>
</protein>
<keyword evidence="7 8" id="KW-0472">Membrane</keyword>
<comment type="similarity">
    <text evidence="2">Belongs to the binding-protein-dependent transport system permease family. FecCD subfamily.</text>
</comment>
<evidence type="ECO:0000256" key="8">
    <source>
        <dbReference type="SAM" id="Phobius"/>
    </source>
</evidence>
<name>A0A9D1IBW7_9FIRM</name>
<dbReference type="AlphaFoldDB" id="A0A9D1IBW7"/>
<keyword evidence="5 8" id="KW-0812">Transmembrane</keyword>
<feature type="transmembrane region" description="Helical" evidence="8">
    <location>
        <begin position="319"/>
        <end position="337"/>
    </location>
</feature>
<reference evidence="9" key="2">
    <citation type="journal article" date="2021" name="PeerJ">
        <title>Extensive microbial diversity within the chicken gut microbiome revealed by metagenomics and culture.</title>
        <authorList>
            <person name="Gilroy R."/>
            <person name="Ravi A."/>
            <person name="Getino M."/>
            <person name="Pursley I."/>
            <person name="Horton D.L."/>
            <person name="Alikhan N.F."/>
            <person name="Baker D."/>
            <person name="Gharbi K."/>
            <person name="Hall N."/>
            <person name="Watson M."/>
            <person name="Adriaenssens E.M."/>
            <person name="Foster-Nyarko E."/>
            <person name="Jarju S."/>
            <person name="Secka A."/>
            <person name="Antonio M."/>
            <person name="Oren A."/>
            <person name="Chaudhuri R.R."/>
            <person name="La Ragione R."/>
            <person name="Hildebrand F."/>
            <person name="Pallen M.J."/>
        </authorList>
    </citation>
    <scope>NUCLEOTIDE SEQUENCE</scope>
    <source>
        <strain evidence="9">ChiHcec3-11533</strain>
    </source>
</reference>
<comment type="caution">
    <text evidence="9">The sequence shown here is derived from an EMBL/GenBank/DDBJ whole genome shotgun (WGS) entry which is preliminary data.</text>
</comment>
<dbReference type="CDD" id="cd06550">
    <property type="entry name" value="TM_ABC_iron-siderophores_like"/>
    <property type="match status" value="1"/>
</dbReference>
<dbReference type="GO" id="GO:0005886">
    <property type="term" value="C:plasma membrane"/>
    <property type="evidence" value="ECO:0007669"/>
    <property type="project" value="UniProtKB-SubCell"/>
</dbReference>
<reference evidence="9" key="1">
    <citation type="submission" date="2020-10" db="EMBL/GenBank/DDBJ databases">
        <authorList>
            <person name="Gilroy R."/>
        </authorList>
    </citation>
    <scope>NUCLEOTIDE SEQUENCE</scope>
    <source>
        <strain evidence="9">ChiHcec3-11533</strain>
    </source>
</reference>
<feature type="transmembrane region" description="Helical" evidence="8">
    <location>
        <begin position="260"/>
        <end position="280"/>
    </location>
</feature>
<evidence type="ECO:0000313" key="9">
    <source>
        <dbReference type="EMBL" id="HIU33966.1"/>
    </source>
</evidence>
<evidence type="ECO:0000256" key="7">
    <source>
        <dbReference type="ARBA" id="ARBA00023136"/>
    </source>
</evidence>
<evidence type="ECO:0000256" key="5">
    <source>
        <dbReference type="ARBA" id="ARBA00022692"/>
    </source>
</evidence>
<organism evidence="9 10">
    <name type="scientific">Candidatus Pullichristensenella excrementigallinarum</name>
    <dbReference type="NCBI Taxonomy" id="2840907"/>
    <lineage>
        <taxon>Bacteria</taxon>
        <taxon>Bacillati</taxon>
        <taxon>Bacillota</taxon>
        <taxon>Clostridia</taxon>
        <taxon>Candidatus Pullichristensenella</taxon>
    </lineage>
</organism>
<evidence type="ECO:0000256" key="6">
    <source>
        <dbReference type="ARBA" id="ARBA00022989"/>
    </source>
</evidence>
<dbReference type="InterPro" id="IPR000522">
    <property type="entry name" value="ABC_transptr_permease_BtuC"/>
</dbReference>
<sequence>MTKLPAYCFRRRRVARQALVLLALGILAIFLCCCVGSARLTLRELGEAVWARLRGLDAPDRTADTVLFGIRLPRTITSYFVGMALAGSGVLMQGVFANPMAEPGVLGVSSGAALGAAVAMIFRLETSSLGFSVVSLFAFFFGAAAVVVVLLFSPPGRGTTSLLLSGIAVSTILSAVVSGLLTLNHDKMEAVYMWTMGSFASSGWNKLFLLAPVIVLGLLLSQCFSRDLNALLAGNNARLLGVNAARVRLCALALSTLLTAAAVSMSGVIGFVGLMAPHAVRRLTGADHRSLLPLSALAGGLFLLIADTLARTVFMPTELPVGVVTSLFGGPFFLILLRGTRGGRR</sequence>
<evidence type="ECO:0000256" key="4">
    <source>
        <dbReference type="ARBA" id="ARBA00022475"/>
    </source>
</evidence>
<evidence type="ECO:0000256" key="3">
    <source>
        <dbReference type="ARBA" id="ARBA00022448"/>
    </source>
</evidence>
<proteinExistence type="inferred from homology"/>
<evidence type="ECO:0000313" key="10">
    <source>
        <dbReference type="Proteomes" id="UP000824072"/>
    </source>
</evidence>
<dbReference type="EMBL" id="DVMU01000118">
    <property type="protein sequence ID" value="HIU33966.1"/>
    <property type="molecule type" value="Genomic_DNA"/>
</dbReference>
<feature type="transmembrane region" description="Helical" evidence="8">
    <location>
        <begin position="292"/>
        <end position="313"/>
    </location>
</feature>
<comment type="subcellular location">
    <subcellularLocation>
        <location evidence="1">Cell membrane</location>
        <topology evidence="1">Multi-pass membrane protein</topology>
    </subcellularLocation>
</comment>
<feature type="transmembrane region" description="Helical" evidence="8">
    <location>
        <begin position="76"/>
        <end position="97"/>
    </location>
</feature>
<dbReference type="FunFam" id="1.10.3470.10:FF:000001">
    <property type="entry name" value="Vitamin B12 ABC transporter permease BtuC"/>
    <property type="match status" value="1"/>
</dbReference>
<dbReference type="PANTHER" id="PTHR30472">
    <property type="entry name" value="FERRIC ENTEROBACTIN TRANSPORT SYSTEM PERMEASE PROTEIN"/>
    <property type="match status" value="1"/>
</dbReference>
<dbReference type="Gene3D" id="1.10.3470.10">
    <property type="entry name" value="ABC transporter involved in vitamin B12 uptake, BtuC"/>
    <property type="match status" value="1"/>
</dbReference>
<feature type="transmembrane region" description="Helical" evidence="8">
    <location>
        <begin position="203"/>
        <end position="224"/>
    </location>
</feature>
<keyword evidence="6 8" id="KW-1133">Transmembrane helix</keyword>
<dbReference type="PANTHER" id="PTHR30472:SF25">
    <property type="entry name" value="ABC TRANSPORTER PERMEASE PROTEIN MJ0876-RELATED"/>
    <property type="match status" value="1"/>
</dbReference>
<accession>A0A9D1IBW7</accession>
<keyword evidence="4" id="KW-1003">Cell membrane</keyword>